<dbReference type="SUPFAM" id="SSF110019">
    <property type="entry name" value="ERO1-like"/>
    <property type="match status" value="1"/>
</dbReference>
<dbReference type="Proteomes" id="UP000544095">
    <property type="component" value="Unassembled WGS sequence"/>
</dbReference>
<name>A0A8H5UWQ7_9HYPO</name>
<comment type="similarity">
    <text evidence="3">Belongs to the EROs family.</text>
</comment>
<evidence type="ECO:0000256" key="17">
    <source>
        <dbReference type="SAM" id="SignalP"/>
    </source>
</evidence>
<feature type="compositionally biased region" description="Basic residues" evidence="16">
    <location>
        <begin position="123"/>
        <end position="135"/>
    </location>
</feature>
<keyword evidence="5" id="KW-0813">Transport</keyword>
<reference evidence="18 19" key="1">
    <citation type="submission" date="2020-05" db="EMBL/GenBank/DDBJ databases">
        <title>Identification and distribution of gene clusters putatively required for synthesis of sphingolipid metabolism inhibitors in phylogenetically diverse species of the filamentous fungus Fusarium.</title>
        <authorList>
            <person name="Kim H.-S."/>
            <person name="Busman M."/>
            <person name="Brown D.W."/>
            <person name="Divon H."/>
            <person name="Uhlig S."/>
            <person name="Proctor R.H."/>
        </authorList>
    </citation>
    <scope>NUCLEOTIDE SEQUENCE [LARGE SCALE GENOMIC DNA]</scope>
    <source>
        <strain evidence="18 19">NRRL 25211</strain>
    </source>
</reference>
<sequence length="1056" mass="118514">MKSASRLFYLSVFALWAAPGSCESSSDECHISPKSIVGDACASYATLDKLNTLTKPAVDDLTHNTDFFSHYRVNLFHKKCPFWNDENGMCGNIGCAVETLDNEEDIPEIWRAHALGKLEGPRAKHPGKKAQRQHPQRPLGGSLGENVGESCVFEYDDECDERDYCVPEDESASSKGDYVSLVRNPERFTGYAGDGAKQVWDAVYRENCFQKSSFPKSADLGQSGWNRGPAAQDFKQILDAAGRQAQLEERRQENPNTPFVANTGFEVDDECLEKRVFYRVMSGMHASISTHLCWNFLNQTTGEWSPNLSCYEHRLHKFPDRIGNVYFNYALMTRAIAKVGPYLQKKDYKFCMGDASEDAATRAKVLEVTEKASSVPQIFDESLMFVNGEGPSLKEDFRNRFRNVSRLMDCVGCDKCRLWGKLQTAGYGTALKILFELDNNSEDVPYLSRTELVALFNTYARISSSLYNIGQFQQMMEEKAFAEKEQEGLEDLSKNDKLNKKFEKEAEENPQMDDAVREFIELRQRGPKDDSTMAHVAFELAQFKAAIKIILKGWMRTPKALPSPSSNIKTQLPRPATHSLIMKLAHILPILSLIAPIACIRQRPETWPPAIPGGEEKYWGTSKYIRPPPGWKPPSEEEKKAREEFILPHRSVVKAIEDFMFETTRSGDQNSEQLNIAMLWVHVVVARAGDGILTLEGPYSRESCFDLLNYFPKIAEKCWKAMTALDDPTLACSTVLSKWEKGRLAEKIKDLRLMFTVYDHNFSRRCENAEVGAPGLPLPLVEDIRWHFKNTAERYANIDEYCRSKGLSSSDAGECYVTMHHLLSGVGGSCESTERVNGVARRDSSISLEESAYKRDNPEPSGNTLVPVESQKIEDRHGPNAGHGCTLPIPSPSSSSSVVAPIDVYLRCGESLEARLMRLDAILCQGRQTTEPENMSLSPEASSLDIVNTSETLDQKVPSTPVLQPIQGPKTRDHLPTTTNPDVDMGDKISVDSKTVSDLLLSDASQPASDHTEEYKETLIKYKNSAKVSRRKDRARIHKKAKKRSDKKRIAKSKSV</sequence>
<protein>
    <submittedName>
        <fullName evidence="18">ERO1-like protein</fullName>
    </submittedName>
</protein>
<keyword evidence="19" id="KW-1185">Reference proteome</keyword>
<gene>
    <name evidence="18" type="ORF">FPANT_2616</name>
</gene>
<dbReference type="AlphaFoldDB" id="A0A8H5UWQ7"/>
<dbReference type="PANTHER" id="PTHR12613">
    <property type="entry name" value="ERO1-RELATED"/>
    <property type="match status" value="1"/>
</dbReference>
<dbReference type="InterPro" id="IPR037192">
    <property type="entry name" value="ERO1-like_sf"/>
</dbReference>
<feature type="region of interest" description="Disordered" evidence="16">
    <location>
        <begin position="119"/>
        <end position="142"/>
    </location>
</feature>
<keyword evidence="8" id="KW-0256">Endoplasmic reticulum</keyword>
<keyword evidence="11" id="KW-0560">Oxidoreductase</keyword>
<dbReference type="GO" id="GO:0071949">
    <property type="term" value="F:FAD binding"/>
    <property type="evidence" value="ECO:0007669"/>
    <property type="project" value="InterPro"/>
</dbReference>
<evidence type="ECO:0000256" key="8">
    <source>
        <dbReference type="ARBA" id="ARBA00022824"/>
    </source>
</evidence>
<comment type="subunit">
    <text evidence="4">May function both as a monomer and a homodimer.</text>
</comment>
<evidence type="ECO:0000256" key="3">
    <source>
        <dbReference type="ARBA" id="ARBA00008277"/>
    </source>
</evidence>
<dbReference type="EMBL" id="JAAOAR010000110">
    <property type="protein sequence ID" value="KAF5600230.1"/>
    <property type="molecule type" value="Genomic_DNA"/>
</dbReference>
<feature type="compositionally biased region" description="Basic residues" evidence="16">
    <location>
        <begin position="1028"/>
        <end position="1056"/>
    </location>
</feature>
<comment type="cofactor">
    <cofactor evidence="1">
        <name>FAD</name>
        <dbReference type="ChEBI" id="CHEBI:57692"/>
    </cofactor>
</comment>
<dbReference type="GO" id="GO:0015035">
    <property type="term" value="F:protein-disulfide reductase activity"/>
    <property type="evidence" value="ECO:0007669"/>
    <property type="project" value="InterPro"/>
</dbReference>
<keyword evidence="15" id="KW-0676">Redox-active center</keyword>
<feature type="chain" id="PRO_5034491530" evidence="17">
    <location>
        <begin position="23"/>
        <end position="1056"/>
    </location>
</feature>
<keyword evidence="14" id="KW-0325">Glycoprotein</keyword>
<comment type="caution">
    <text evidence="18">The sequence shown here is derived from an EMBL/GenBank/DDBJ whole genome shotgun (WGS) entry which is preliminary data.</text>
</comment>
<dbReference type="PANTHER" id="PTHR12613:SF0">
    <property type="entry name" value="ERO1-LIKE PROTEIN"/>
    <property type="match status" value="1"/>
</dbReference>
<evidence type="ECO:0000256" key="14">
    <source>
        <dbReference type="ARBA" id="ARBA00023180"/>
    </source>
</evidence>
<accession>A0A8H5UWQ7</accession>
<feature type="region of interest" description="Disordered" evidence="16">
    <location>
        <begin position="1025"/>
        <end position="1056"/>
    </location>
</feature>
<dbReference type="Pfam" id="PF04137">
    <property type="entry name" value="ERO1"/>
    <property type="match status" value="1"/>
</dbReference>
<keyword evidence="10" id="KW-0249">Electron transport</keyword>
<evidence type="ECO:0000256" key="13">
    <source>
        <dbReference type="ARBA" id="ARBA00023157"/>
    </source>
</evidence>
<organism evidence="18 19">
    <name type="scientific">Fusarium pseudoanthophilum</name>
    <dbReference type="NCBI Taxonomy" id="48495"/>
    <lineage>
        <taxon>Eukaryota</taxon>
        <taxon>Fungi</taxon>
        <taxon>Dikarya</taxon>
        <taxon>Ascomycota</taxon>
        <taxon>Pezizomycotina</taxon>
        <taxon>Sordariomycetes</taxon>
        <taxon>Hypocreomycetidae</taxon>
        <taxon>Hypocreales</taxon>
        <taxon>Nectriaceae</taxon>
        <taxon>Fusarium</taxon>
        <taxon>Fusarium fujikuroi species complex</taxon>
    </lineage>
</organism>
<evidence type="ECO:0000256" key="6">
    <source>
        <dbReference type="ARBA" id="ARBA00022630"/>
    </source>
</evidence>
<evidence type="ECO:0000256" key="12">
    <source>
        <dbReference type="ARBA" id="ARBA00023136"/>
    </source>
</evidence>
<feature type="signal peptide" evidence="17">
    <location>
        <begin position="1"/>
        <end position="22"/>
    </location>
</feature>
<proteinExistence type="inferred from homology"/>
<keyword evidence="7 17" id="KW-0732">Signal</keyword>
<keyword evidence="12" id="KW-0472">Membrane</keyword>
<keyword evidence="13" id="KW-1015">Disulfide bond</keyword>
<evidence type="ECO:0000256" key="9">
    <source>
        <dbReference type="ARBA" id="ARBA00022827"/>
    </source>
</evidence>
<keyword evidence="6" id="KW-0285">Flavoprotein</keyword>
<evidence type="ECO:0000313" key="18">
    <source>
        <dbReference type="EMBL" id="KAF5600230.1"/>
    </source>
</evidence>
<evidence type="ECO:0000256" key="2">
    <source>
        <dbReference type="ARBA" id="ARBA00004367"/>
    </source>
</evidence>
<evidence type="ECO:0000256" key="10">
    <source>
        <dbReference type="ARBA" id="ARBA00022982"/>
    </source>
</evidence>
<dbReference type="GO" id="GO:0005789">
    <property type="term" value="C:endoplasmic reticulum membrane"/>
    <property type="evidence" value="ECO:0007669"/>
    <property type="project" value="UniProtKB-SubCell"/>
</dbReference>
<evidence type="ECO:0000256" key="11">
    <source>
        <dbReference type="ARBA" id="ARBA00023002"/>
    </source>
</evidence>
<dbReference type="InterPro" id="IPR007266">
    <property type="entry name" value="Ero1"/>
</dbReference>
<evidence type="ECO:0000256" key="7">
    <source>
        <dbReference type="ARBA" id="ARBA00022729"/>
    </source>
</evidence>
<comment type="subcellular location">
    <subcellularLocation>
        <location evidence="2">Endoplasmic reticulum membrane</location>
        <topology evidence="2">Peripheral membrane protein</topology>
        <orientation evidence="2">Lumenal side</orientation>
    </subcellularLocation>
</comment>
<dbReference type="GO" id="GO:0034975">
    <property type="term" value="P:protein folding in endoplasmic reticulum"/>
    <property type="evidence" value="ECO:0007669"/>
    <property type="project" value="InterPro"/>
</dbReference>
<evidence type="ECO:0000256" key="5">
    <source>
        <dbReference type="ARBA" id="ARBA00022448"/>
    </source>
</evidence>
<evidence type="ECO:0000256" key="4">
    <source>
        <dbReference type="ARBA" id="ARBA00011802"/>
    </source>
</evidence>
<feature type="region of interest" description="Disordered" evidence="16">
    <location>
        <begin position="959"/>
        <end position="987"/>
    </location>
</feature>
<evidence type="ECO:0000313" key="19">
    <source>
        <dbReference type="Proteomes" id="UP000544095"/>
    </source>
</evidence>
<dbReference type="GO" id="GO:0016972">
    <property type="term" value="F:thiol oxidase activity"/>
    <property type="evidence" value="ECO:0007669"/>
    <property type="project" value="InterPro"/>
</dbReference>
<evidence type="ECO:0000256" key="15">
    <source>
        <dbReference type="ARBA" id="ARBA00023284"/>
    </source>
</evidence>
<keyword evidence="9" id="KW-0274">FAD</keyword>
<evidence type="ECO:0000256" key="16">
    <source>
        <dbReference type="SAM" id="MobiDB-lite"/>
    </source>
</evidence>
<evidence type="ECO:0000256" key="1">
    <source>
        <dbReference type="ARBA" id="ARBA00001974"/>
    </source>
</evidence>